<organism evidence="1 2">
    <name type="scientific">Labilibaculum filiforme</name>
    <dbReference type="NCBI Taxonomy" id="1940526"/>
    <lineage>
        <taxon>Bacteria</taxon>
        <taxon>Pseudomonadati</taxon>
        <taxon>Bacteroidota</taxon>
        <taxon>Bacteroidia</taxon>
        <taxon>Marinilabiliales</taxon>
        <taxon>Marinifilaceae</taxon>
        <taxon>Labilibaculum</taxon>
    </lineage>
</organism>
<comment type="caution">
    <text evidence="1">The sequence shown here is derived from an EMBL/GenBank/DDBJ whole genome shotgun (WGS) entry which is preliminary data.</text>
</comment>
<evidence type="ECO:0000313" key="2">
    <source>
        <dbReference type="Proteomes" id="UP000233535"/>
    </source>
</evidence>
<dbReference type="OrthoDB" id="1110633at2"/>
<dbReference type="AlphaFoldDB" id="A0A2N3HQV2"/>
<gene>
    <name evidence="1" type="ORF">BZG02_19410</name>
</gene>
<sequence>MVFLLGNLLHATGQRITKSDTLIEKKQQLQLYKHTSIISRDTIVFLLDTVGEKRHKNNSKNASKFYNSLKQGANKRKFTKELYNLFFISPDKLNPTDTIKTERSETAFVQYQGKTIRNITVRVLEPFGPTLYDTTQIATTWIETTGNKLHNTSRKNHLRKLLRINEGDAVDPYNLADNERLIRQLSYIKDAYFRVVPVYGSHKLVDLQLWVKDQFSWGANMKIGSLTSTDFEIYSRNLYGLGHEFSNSIEIDTEKDQKYGYTGKYKIRNIRKSFIDASFTYQNTYEKSVLQLDLDRSFATYNTKYAGGFTLSKTMRSDEIQKDDPIINEIPLDFNYGNVWFGRSYKVESGKLFARRKLYLAGRISSRKFYERPEVGATLNQFFHNNTHYLASLSLSQIQYYKSNLIYNFGRTEDIPYGSLAQITMGYEDREYSHRNYLGFDFQKAIYLRQSRTYFFNRLAIGGYFNSKRFEQGVLLGQSKFFSRIRNLGPLRLRNFADLKYTLGIRRFPEEFISLISDTGIRGFSKEDVIGTQKLVLNLETVAFTPYTLGGFRFAFYTFADMGFIGSNQKNILKEKFYYGLGFGIRLRNENLVFKTIQLRLAFYPKAPSDFNQFEYQISGEERPKFSNFSVTQPDVVPFE</sequence>
<proteinExistence type="predicted"/>
<accession>A0A2N3HQV2</accession>
<dbReference type="Proteomes" id="UP000233535">
    <property type="component" value="Unassembled WGS sequence"/>
</dbReference>
<dbReference type="EMBL" id="MVDD01000026">
    <property type="protein sequence ID" value="PKQ60432.1"/>
    <property type="molecule type" value="Genomic_DNA"/>
</dbReference>
<dbReference type="RefSeq" id="WP_101263417.1">
    <property type="nucleotide sequence ID" value="NZ_MVDD01000026.1"/>
</dbReference>
<evidence type="ECO:0008006" key="3">
    <source>
        <dbReference type="Google" id="ProtNLM"/>
    </source>
</evidence>
<reference evidence="1 2" key="1">
    <citation type="journal article" date="2017" name="Front. Microbiol.">
        <title>Labilibaculum manganireducens gen. nov., sp. nov. and Labilibaculum filiforme sp. nov., Novel Bacteroidetes Isolated from Subsurface Sediments of the Baltic Sea.</title>
        <authorList>
            <person name="Vandieken V."/>
            <person name="Marshall I.P."/>
            <person name="Niemann H."/>
            <person name="Engelen B."/>
            <person name="Cypionka H."/>
        </authorList>
    </citation>
    <scope>NUCLEOTIDE SEQUENCE [LARGE SCALE GENOMIC DNA]</scope>
    <source>
        <strain evidence="1 2">59.16B</strain>
    </source>
</reference>
<name>A0A2N3HQV2_9BACT</name>
<protein>
    <recommendedName>
        <fullName evidence="3">Bacterial surface antigen (D15) domain-containing protein</fullName>
    </recommendedName>
</protein>
<evidence type="ECO:0000313" key="1">
    <source>
        <dbReference type="EMBL" id="PKQ60432.1"/>
    </source>
</evidence>
<keyword evidence="2" id="KW-1185">Reference proteome</keyword>